<dbReference type="GO" id="GO:0030655">
    <property type="term" value="P:beta-lactam antibiotic catabolic process"/>
    <property type="evidence" value="ECO:0007669"/>
    <property type="project" value="InterPro"/>
</dbReference>
<feature type="domain" description="Beta-lactamase class A catalytic" evidence="4">
    <location>
        <begin position="52"/>
        <end position="272"/>
    </location>
</feature>
<dbReference type="OrthoDB" id="9772863at2"/>
<dbReference type="Pfam" id="PF13354">
    <property type="entry name" value="Beta-lactamase2"/>
    <property type="match status" value="1"/>
</dbReference>
<gene>
    <name evidence="5" type="ORF">SAMN05421847_2419</name>
</gene>
<comment type="similarity">
    <text evidence="2">Belongs to the class-A beta-lactamase family.</text>
</comment>
<accession>A0A1H6AFS0</accession>
<dbReference type="PANTHER" id="PTHR35333:SF3">
    <property type="entry name" value="BETA-LACTAMASE-TYPE TRANSPEPTIDASE FOLD CONTAINING PROTEIN"/>
    <property type="match status" value="1"/>
</dbReference>
<dbReference type="RefSeq" id="WP_103914289.1">
    <property type="nucleotide sequence ID" value="NZ_FNUS01000006.1"/>
</dbReference>
<dbReference type="NCBIfam" id="NF033103">
    <property type="entry name" value="bla_class_A"/>
    <property type="match status" value="1"/>
</dbReference>
<dbReference type="GO" id="GO:0008800">
    <property type="term" value="F:beta-lactamase activity"/>
    <property type="evidence" value="ECO:0007669"/>
    <property type="project" value="UniProtKB-EC"/>
</dbReference>
<dbReference type="InterPro" id="IPR000871">
    <property type="entry name" value="Beta-lactam_class-A"/>
</dbReference>
<proteinExistence type="inferred from homology"/>
<dbReference type="EC" id="3.5.2.6" evidence="3"/>
<evidence type="ECO:0000256" key="2">
    <source>
        <dbReference type="ARBA" id="ARBA00009009"/>
    </source>
</evidence>
<protein>
    <recommendedName>
        <fullName evidence="3">beta-lactamase</fullName>
        <ecNumber evidence="3">3.5.2.6</ecNumber>
    </recommendedName>
</protein>
<dbReference type="AlphaFoldDB" id="A0A1H6AFS0"/>
<dbReference type="InterPro" id="IPR045155">
    <property type="entry name" value="Beta-lactam_cat"/>
</dbReference>
<organism evidence="5 6">
    <name type="scientific">Halpernia humi</name>
    <dbReference type="NCBI Taxonomy" id="493375"/>
    <lineage>
        <taxon>Bacteria</taxon>
        <taxon>Pseudomonadati</taxon>
        <taxon>Bacteroidota</taxon>
        <taxon>Flavobacteriia</taxon>
        <taxon>Flavobacteriales</taxon>
        <taxon>Weeksellaceae</taxon>
        <taxon>Chryseobacterium group</taxon>
        <taxon>Halpernia</taxon>
    </lineage>
</organism>
<name>A0A1H6AFS0_9FLAO</name>
<evidence type="ECO:0000256" key="3">
    <source>
        <dbReference type="ARBA" id="ARBA00012865"/>
    </source>
</evidence>
<reference evidence="6" key="1">
    <citation type="submission" date="2016-10" db="EMBL/GenBank/DDBJ databases">
        <authorList>
            <person name="Varghese N."/>
            <person name="Submissions S."/>
        </authorList>
    </citation>
    <scope>NUCLEOTIDE SEQUENCE [LARGE SCALE GENOMIC DNA]</scope>
    <source>
        <strain evidence="6">DSM 21580</strain>
    </source>
</reference>
<dbReference type="Proteomes" id="UP000236738">
    <property type="component" value="Unassembled WGS sequence"/>
</dbReference>
<dbReference type="PROSITE" id="PS51257">
    <property type="entry name" value="PROKAR_LIPOPROTEIN"/>
    <property type="match status" value="1"/>
</dbReference>
<evidence type="ECO:0000313" key="6">
    <source>
        <dbReference type="Proteomes" id="UP000236738"/>
    </source>
</evidence>
<evidence type="ECO:0000313" key="5">
    <source>
        <dbReference type="EMBL" id="SEG47613.1"/>
    </source>
</evidence>
<evidence type="ECO:0000256" key="1">
    <source>
        <dbReference type="ARBA" id="ARBA00001526"/>
    </source>
</evidence>
<evidence type="ECO:0000259" key="4">
    <source>
        <dbReference type="Pfam" id="PF13354"/>
    </source>
</evidence>
<dbReference type="GO" id="GO:0046677">
    <property type="term" value="P:response to antibiotic"/>
    <property type="evidence" value="ECO:0007669"/>
    <property type="project" value="InterPro"/>
</dbReference>
<dbReference type="SUPFAM" id="SSF56601">
    <property type="entry name" value="beta-lactamase/transpeptidase-like"/>
    <property type="match status" value="1"/>
</dbReference>
<dbReference type="Gene3D" id="3.40.710.10">
    <property type="entry name" value="DD-peptidase/beta-lactamase superfamily"/>
    <property type="match status" value="1"/>
</dbReference>
<keyword evidence="6" id="KW-1185">Reference proteome</keyword>
<dbReference type="NCBIfam" id="NF012099">
    <property type="entry name" value="SubclassA2"/>
    <property type="match status" value="1"/>
</dbReference>
<sequence>MKNLLPLFFLIFTISCTEKKQEIKNKANLKAEIQNVIKDKNATIGVSILGFEKPFELNINGDKHLPMQSVFKFHIALAVLNLVDTGELNLNQKIFIKKSDLLENTWSPIREKYPNGNIELTLAEIIKYTVAQSDNNGCDILLKLIGGVQTVQDFTNSKAVKDFQIKYNEEKMHQDWNAQYENYSSTNSLVNVLKAFYNDKIVSKSSTDFLMKILIGTTTGQNKLKALLPKTAIIAHKTGSSGKNDAGLTGAENDMGIVTLPNGNHYAICVFVSNSKETEAINCKIIADISKLVYENLKDN</sequence>
<dbReference type="InterPro" id="IPR012338">
    <property type="entry name" value="Beta-lactam/transpept-like"/>
</dbReference>
<dbReference type="EMBL" id="FNUS01000006">
    <property type="protein sequence ID" value="SEG47613.1"/>
    <property type="molecule type" value="Genomic_DNA"/>
</dbReference>
<comment type="catalytic activity">
    <reaction evidence="1">
        <text>a beta-lactam + H2O = a substituted beta-amino acid</text>
        <dbReference type="Rhea" id="RHEA:20401"/>
        <dbReference type="ChEBI" id="CHEBI:15377"/>
        <dbReference type="ChEBI" id="CHEBI:35627"/>
        <dbReference type="ChEBI" id="CHEBI:140347"/>
        <dbReference type="EC" id="3.5.2.6"/>
    </reaction>
</comment>
<dbReference type="PANTHER" id="PTHR35333">
    <property type="entry name" value="BETA-LACTAMASE"/>
    <property type="match status" value="1"/>
</dbReference>